<organism evidence="1 2">
    <name type="scientific">Pristionchus pacificus</name>
    <name type="common">Parasitic nematode worm</name>
    <dbReference type="NCBI Taxonomy" id="54126"/>
    <lineage>
        <taxon>Eukaryota</taxon>
        <taxon>Metazoa</taxon>
        <taxon>Ecdysozoa</taxon>
        <taxon>Nematoda</taxon>
        <taxon>Chromadorea</taxon>
        <taxon>Rhabditida</taxon>
        <taxon>Rhabditina</taxon>
        <taxon>Diplogasteromorpha</taxon>
        <taxon>Diplogasteroidea</taxon>
        <taxon>Neodiplogasteridae</taxon>
        <taxon>Pristionchus</taxon>
    </lineage>
</organism>
<protein>
    <submittedName>
        <fullName evidence="1">Uncharacterized protein</fullName>
    </submittedName>
</protein>
<dbReference type="EnsemblMetazoa" id="PPA14989.1">
    <property type="protein sequence ID" value="PPA14989.1"/>
    <property type="gene ID" value="WBGene00104543"/>
</dbReference>
<dbReference type="Proteomes" id="UP000005239">
    <property type="component" value="Unassembled WGS sequence"/>
</dbReference>
<reference evidence="1" key="2">
    <citation type="submission" date="2022-06" db="UniProtKB">
        <authorList>
            <consortium name="EnsemblMetazoa"/>
        </authorList>
    </citation>
    <scope>IDENTIFICATION</scope>
    <source>
        <strain evidence="1">PS312</strain>
    </source>
</reference>
<proteinExistence type="predicted"/>
<sequence length="768" mass="88486">MSRVVVFLLAITFSVYALTCMKATYFYDGFSGRYHSQDWIDCEAQDVNRTDKTADYCCYKHMPSPHYHIYGCRRNCTEALRGNESTCYCVRENVTECTPPNNFTANMKIHLLFFLLFSTLVFVGSHTSFDLVEQKAAVRKCQDCPTDHTRCFEYEPGFLCECPNDRPRFGGHDHTIDAYYIPPGVKSRCEPAWWRVAGREHGMNIVWSEAQRLEHKGRQCQVYVDEQNEQRSDVKLSCHPGIFSFILNAYGVYVCKLGLKPGRLFVHANGTVPTSSATVRAPPMPNNTFHLSETWLRDRMTEESSFSISHNKLSIPGTREDNAKRMHPHQPPPYFNVTGFYCIIEDVVKKAKKLEIVDEENSEDLRSIPDSVRAVSYKVESCARCDNITQIAIYLLIYAYTPFLAYARNPEEEIVHTSGQAMIQSKYCAQFVEEWNFENSPQRHFECVEGEYSYHRTMLGLYTCDFREDIGYLFVHTRKTDNSSCLNDISFFHSTGVKSFSIAYESTLTANPEKFPNGSFYARDNKIWERSTDCLLVGFYCIIKKDITVPLTWYNEHIPKDLRVPKEDRPDYRTTSSCDECFQGQKCEYSKIINQFECFCDEEHLNFYPNPIRDGNSEASCKPTKFLGNQKLFPWSEYSTIPSYYPIRHEPEACDEYAKDNNHVHANGDFTCIKGEFGRHPVHQGIYTCNFGSGKGFLYIRTGGPKDCNHDRSYEIVGGVKSYILYLEDTLKLHGQSMPHVILGSSQNQERLFLGECYIDGLNCMKKD</sequence>
<keyword evidence="2" id="KW-1185">Reference proteome</keyword>
<accession>A0A8R1UCJ2</accession>
<name>A0A2A6BA49_PRIPA</name>
<evidence type="ECO:0000313" key="2">
    <source>
        <dbReference type="Proteomes" id="UP000005239"/>
    </source>
</evidence>
<evidence type="ECO:0000313" key="1">
    <source>
        <dbReference type="EnsemblMetazoa" id="PPA14989.1"/>
    </source>
</evidence>
<accession>A0A2A6BA49</accession>
<dbReference type="AlphaFoldDB" id="A0A2A6BA49"/>
<gene>
    <name evidence="1" type="primary">WBGene00104543</name>
</gene>
<reference evidence="2" key="1">
    <citation type="journal article" date="2008" name="Nat. Genet.">
        <title>The Pristionchus pacificus genome provides a unique perspective on nematode lifestyle and parasitism.</title>
        <authorList>
            <person name="Dieterich C."/>
            <person name="Clifton S.W."/>
            <person name="Schuster L.N."/>
            <person name="Chinwalla A."/>
            <person name="Delehaunty K."/>
            <person name="Dinkelacker I."/>
            <person name="Fulton L."/>
            <person name="Fulton R."/>
            <person name="Godfrey J."/>
            <person name="Minx P."/>
            <person name="Mitreva M."/>
            <person name="Roeseler W."/>
            <person name="Tian H."/>
            <person name="Witte H."/>
            <person name="Yang S.P."/>
            <person name="Wilson R.K."/>
            <person name="Sommer R.J."/>
        </authorList>
    </citation>
    <scope>NUCLEOTIDE SEQUENCE [LARGE SCALE GENOMIC DNA]</scope>
    <source>
        <strain evidence="2">PS312</strain>
    </source>
</reference>